<dbReference type="EMBL" id="LS483452">
    <property type="protein sequence ID" value="SQH77916.1"/>
    <property type="molecule type" value="Genomic_DNA"/>
</dbReference>
<evidence type="ECO:0000313" key="1">
    <source>
        <dbReference type="EMBL" id="SQH77916.1"/>
    </source>
</evidence>
<reference evidence="2" key="1">
    <citation type="submission" date="2018-06" db="EMBL/GenBank/DDBJ databases">
        <authorList>
            <person name="Cea G.-C."/>
            <person name="William W."/>
        </authorList>
    </citation>
    <scope>NUCLEOTIDE SEQUENCE [LARGE SCALE GENOMIC DNA]</scope>
    <source>
        <strain evidence="2">DB21MT-2</strain>
    </source>
</reference>
<name>A0A330M5Y7_9GAMM</name>
<accession>A0A330M5Y7</accession>
<sequence>MELAEVEAKKRGCLVAQLDTLSYQAPVFYQKLGFEIVGTVPAFPGSPERYFLLKNYQ</sequence>
<keyword evidence="1" id="KW-0808">Transferase</keyword>
<gene>
    <name evidence="1" type="ORF">SHEWBE_3953</name>
</gene>
<dbReference type="SUPFAM" id="SSF55729">
    <property type="entry name" value="Acyl-CoA N-acyltransferases (Nat)"/>
    <property type="match status" value="1"/>
</dbReference>
<dbReference type="GO" id="GO:0016740">
    <property type="term" value="F:transferase activity"/>
    <property type="evidence" value="ECO:0007669"/>
    <property type="project" value="UniProtKB-KW"/>
</dbReference>
<dbReference type="AlphaFoldDB" id="A0A330M5Y7"/>
<protein>
    <submittedName>
        <fullName evidence="1">GCN5-related N-acetyltransferase</fullName>
    </submittedName>
</protein>
<dbReference type="Gene3D" id="3.40.630.30">
    <property type="match status" value="1"/>
</dbReference>
<dbReference type="InterPro" id="IPR016181">
    <property type="entry name" value="Acyl_CoA_acyltransferase"/>
</dbReference>
<dbReference type="Proteomes" id="UP000250123">
    <property type="component" value="Chromosome SHEWBE"/>
</dbReference>
<evidence type="ECO:0000313" key="2">
    <source>
        <dbReference type="Proteomes" id="UP000250123"/>
    </source>
</evidence>
<dbReference type="KEGG" id="sbk:SHEWBE_3953"/>
<dbReference type="OrthoDB" id="9787920at2"/>
<proteinExistence type="predicted"/>
<organism evidence="1 2">
    <name type="scientific">Shewanella benthica</name>
    <dbReference type="NCBI Taxonomy" id="43661"/>
    <lineage>
        <taxon>Bacteria</taxon>
        <taxon>Pseudomonadati</taxon>
        <taxon>Pseudomonadota</taxon>
        <taxon>Gammaproteobacteria</taxon>
        <taxon>Alteromonadales</taxon>
        <taxon>Shewanellaceae</taxon>
        <taxon>Shewanella</taxon>
    </lineage>
</organism>